<dbReference type="PANTHER" id="PTHR43725:SF53">
    <property type="entry name" value="UDP-ARABINOSE 4-EPIMERASE 1"/>
    <property type="match status" value="1"/>
</dbReference>
<evidence type="ECO:0000256" key="1">
    <source>
        <dbReference type="ARBA" id="ARBA00007637"/>
    </source>
</evidence>
<evidence type="ECO:0000313" key="3">
    <source>
        <dbReference type="EMBL" id="EQD52880.1"/>
    </source>
</evidence>
<dbReference type="SUPFAM" id="SSF51735">
    <property type="entry name" value="NAD(P)-binding Rossmann-fold domains"/>
    <property type="match status" value="1"/>
</dbReference>
<dbReference type="InterPro" id="IPR001509">
    <property type="entry name" value="Epimerase_deHydtase"/>
</dbReference>
<feature type="non-terminal residue" evidence="3">
    <location>
        <position position="192"/>
    </location>
</feature>
<organism evidence="3">
    <name type="scientific">mine drainage metagenome</name>
    <dbReference type="NCBI Taxonomy" id="410659"/>
    <lineage>
        <taxon>unclassified sequences</taxon>
        <taxon>metagenomes</taxon>
        <taxon>ecological metagenomes</taxon>
    </lineage>
</organism>
<sequence>MAEVLVTGGAGFIGSHLVDALVEKGDGVRVVDALLPQVHPARPSYLNPRAEYRFGDIRDKAVLAESLQNVETIYHLAAAVGVGQSMYQIGHYVDVNTAGTAALLQVLADGSHSVKRLVVASSMSIYGEGAYDCPTCGRVHPSVRSPEQMSAGRWEMTCPNCSAEVRPVPTPEDKPVRPTSIYAITKRDQEEM</sequence>
<name>T1BFF5_9ZZZZ</name>
<comment type="caution">
    <text evidence="3">The sequence shown here is derived from an EMBL/GenBank/DDBJ whole genome shotgun (WGS) entry which is preliminary data.</text>
</comment>
<accession>T1BFF5</accession>
<proteinExistence type="inferred from homology"/>
<dbReference type="AlphaFoldDB" id="T1BFF5"/>
<comment type="similarity">
    <text evidence="1">Belongs to the NAD(P)-dependent epimerase/dehydratase family.</text>
</comment>
<dbReference type="EMBL" id="AUZY01006883">
    <property type="protein sequence ID" value="EQD52880.1"/>
    <property type="molecule type" value="Genomic_DNA"/>
</dbReference>
<dbReference type="Gene3D" id="3.40.50.720">
    <property type="entry name" value="NAD(P)-binding Rossmann-like Domain"/>
    <property type="match status" value="1"/>
</dbReference>
<reference evidence="3" key="1">
    <citation type="submission" date="2013-08" db="EMBL/GenBank/DDBJ databases">
        <authorList>
            <person name="Mendez C."/>
            <person name="Richter M."/>
            <person name="Ferrer M."/>
            <person name="Sanchez J."/>
        </authorList>
    </citation>
    <scope>NUCLEOTIDE SEQUENCE</scope>
</reference>
<gene>
    <name evidence="3" type="ORF">B1B_10505</name>
</gene>
<evidence type="ECO:0000259" key="2">
    <source>
        <dbReference type="Pfam" id="PF01370"/>
    </source>
</evidence>
<dbReference type="PANTHER" id="PTHR43725">
    <property type="entry name" value="UDP-GLUCOSE 4-EPIMERASE"/>
    <property type="match status" value="1"/>
</dbReference>
<dbReference type="InterPro" id="IPR036291">
    <property type="entry name" value="NAD(P)-bd_dom_sf"/>
</dbReference>
<feature type="domain" description="NAD-dependent epimerase/dehydratase" evidence="2">
    <location>
        <begin position="4"/>
        <end position="131"/>
    </location>
</feature>
<protein>
    <submittedName>
        <fullName evidence="3">NAD-dependent epimerase/dehydratase</fullName>
    </submittedName>
</protein>
<dbReference type="Pfam" id="PF01370">
    <property type="entry name" value="Epimerase"/>
    <property type="match status" value="1"/>
</dbReference>
<reference evidence="3" key="2">
    <citation type="journal article" date="2014" name="ISME J.">
        <title>Microbial stratification in low pH oxic and suboxic macroscopic growths along an acid mine drainage.</title>
        <authorList>
            <person name="Mendez-Garcia C."/>
            <person name="Mesa V."/>
            <person name="Sprenger R.R."/>
            <person name="Richter M."/>
            <person name="Diez M.S."/>
            <person name="Solano J."/>
            <person name="Bargiela R."/>
            <person name="Golyshina O.V."/>
            <person name="Manteca A."/>
            <person name="Ramos J.L."/>
            <person name="Gallego J.R."/>
            <person name="Llorente I."/>
            <person name="Martins Dos Santos V.A."/>
            <person name="Jensen O.N."/>
            <person name="Pelaez A.I."/>
            <person name="Sanchez J."/>
            <person name="Ferrer M."/>
        </authorList>
    </citation>
    <scope>NUCLEOTIDE SEQUENCE</scope>
</reference>